<dbReference type="PANTHER" id="PTHR47435">
    <property type="entry name" value="KELCH REPEAT PROTEIN (AFU_ORTHOLOGUE AFUA_5G12780)"/>
    <property type="match status" value="1"/>
</dbReference>
<dbReference type="OMA" id="PARGWFD"/>
<keyword evidence="1" id="KW-0677">Repeat</keyword>
<dbReference type="SUPFAM" id="SSF117281">
    <property type="entry name" value="Kelch motif"/>
    <property type="match status" value="1"/>
</dbReference>
<dbReference type="AlphaFoldDB" id="A0A1Y2MAD2"/>
<evidence type="ECO:0000256" key="1">
    <source>
        <dbReference type="ARBA" id="ARBA00022737"/>
    </source>
</evidence>
<dbReference type="InParanoid" id="A0A1Y2MAD2"/>
<name>A0A1Y2MAD2_EPING</name>
<evidence type="ECO:0000313" key="4">
    <source>
        <dbReference type="Proteomes" id="UP000193240"/>
    </source>
</evidence>
<accession>A0A1Y2MAD2</accession>
<dbReference type="Proteomes" id="UP000193240">
    <property type="component" value="Unassembled WGS sequence"/>
</dbReference>
<dbReference type="EMBL" id="KZ107839">
    <property type="protein sequence ID" value="OSS53086.1"/>
    <property type="molecule type" value="Genomic_DNA"/>
</dbReference>
<gene>
    <name evidence="3" type="ORF">B5807_02033</name>
</gene>
<evidence type="ECO:0000313" key="3">
    <source>
        <dbReference type="EMBL" id="OSS53086.1"/>
    </source>
</evidence>
<reference evidence="3 4" key="1">
    <citation type="journal article" date="2017" name="Genome Announc.">
        <title>Genome sequence of the saprophytic ascomycete Epicoccum nigrum ICMP 19927 strain isolated from New Zealand.</title>
        <authorList>
            <person name="Fokin M."/>
            <person name="Fleetwood D."/>
            <person name="Weir B.S."/>
            <person name="Villas-Boas S.G."/>
        </authorList>
    </citation>
    <scope>NUCLEOTIDE SEQUENCE [LARGE SCALE GENOMIC DNA]</scope>
    <source>
        <strain evidence="3 4">ICMP 19927</strain>
    </source>
</reference>
<dbReference type="InterPro" id="IPR015915">
    <property type="entry name" value="Kelch-typ_b-propeller"/>
</dbReference>
<dbReference type="GO" id="GO:0019760">
    <property type="term" value="P:glucosinolate metabolic process"/>
    <property type="evidence" value="ECO:0007669"/>
    <property type="project" value="UniProtKB-ARBA"/>
</dbReference>
<dbReference type="STRING" id="105696.A0A1Y2MAD2"/>
<protein>
    <recommendedName>
        <fullName evidence="5">Kelch repeat protein</fullName>
    </recommendedName>
</protein>
<evidence type="ECO:0008006" key="5">
    <source>
        <dbReference type="Google" id="ProtNLM"/>
    </source>
</evidence>
<evidence type="ECO:0000256" key="2">
    <source>
        <dbReference type="ARBA" id="ARBA00023004"/>
    </source>
</evidence>
<organism evidence="3 4">
    <name type="scientific">Epicoccum nigrum</name>
    <name type="common">Soil fungus</name>
    <name type="synonym">Epicoccum purpurascens</name>
    <dbReference type="NCBI Taxonomy" id="105696"/>
    <lineage>
        <taxon>Eukaryota</taxon>
        <taxon>Fungi</taxon>
        <taxon>Dikarya</taxon>
        <taxon>Ascomycota</taxon>
        <taxon>Pezizomycotina</taxon>
        <taxon>Dothideomycetes</taxon>
        <taxon>Pleosporomycetidae</taxon>
        <taxon>Pleosporales</taxon>
        <taxon>Pleosporineae</taxon>
        <taxon>Didymellaceae</taxon>
        <taxon>Epicoccum</taxon>
    </lineage>
</organism>
<keyword evidence="2" id="KW-0408">Iron</keyword>
<sequence length="344" mass="37074">MPVSMPINTLKGNWQRLAKNDRLKRSSQIVSVVGGQVCIFGGEVEPRQPVDDKVDHVALDAESPNHTTKEAEEAPSPRVGTASAVIKDALYIFSGRGGVDMAPVEEHGAVWSYSPAQASWTKLEPANSSASIPPARSYHASTSDGASTFYVHAGCPAEGRLSDLWAFDVAQRSWTQLPDAPAPHRGGASIAFSDGKLFRMNGFDGNTEVGGSIDIFDLSSNKWTTKTFRADGNDGPEPRSVCTLLPVQLGRKKKLLTLFGERDPSSQGHAGAGKMLGDVWIYDISEEWWTKLSPNAGDDGHPLNRGWFDADVIKGSGLGNDSIVVHGGLGEDNSRLDDVWMLKF</sequence>
<dbReference type="Gene3D" id="2.120.10.80">
    <property type="entry name" value="Kelch-type beta propeller"/>
    <property type="match status" value="2"/>
</dbReference>
<proteinExistence type="predicted"/>
<dbReference type="Pfam" id="PF24681">
    <property type="entry name" value="Kelch_KLHDC2_KLHL20_DRC7"/>
    <property type="match status" value="1"/>
</dbReference>
<dbReference type="PANTHER" id="PTHR47435:SF4">
    <property type="entry name" value="KELCH REPEAT PROTEIN (AFU_ORTHOLOGUE AFUA_5G12780)"/>
    <property type="match status" value="1"/>
</dbReference>
<keyword evidence="4" id="KW-1185">Reference proteome</keyword>